<reference evidence="4" key="1">
    <citation type="submission" date="2020-09" db="EMBL/GenBank/DDBJ databases">
        <title>Genome-Enabled Discovery of Anthraquinone Biosynthesis in Senna tora.</title>
        <authorList>
            <person name="Kang S.-H."/>
            <person name="Pandey R.P."/>
            <person name="Lee C.-M."/>
            <person name="Sim J.-S."/>
            <person name="Jeong J.-T."/>
            <person name="Choi B.-S."/>
            <person name="Jung M."/>
            <person name="Ginzburg D."/>
            <person name="Zhao K."/>
            <person name="Won S.Y."/>
            <person name="Oh T.-J."/>
            <person name="Yu Y."/>
            <person name="Kim N.-H."/>
            <person name="Lee O.R."/>
            <person name="Lee T.-H."/>
            <person name="Bashyal P."/>
            <person name="Kim T.-S."/>
            <person name="Lee W.-H."/>
            <person name="Kawkins C."/>
            <person name="Kim C.-K."/>
            <person name="Kim J.S."/>
            <person name="Ahn B.O."/>
            <person name="Rhee S.Y."/>
            <person name="Sohng J.K."/>
        </authorList>
    </citation>
    <scope>NUCLEOTIDE SEQUENCE</scope>
    <source>
        <tissue evidence="4">Leaf</tissue>
    </source>
</reference>
<evidence type="ECO:0000313" key="4">
    <source>
        <dbReference type="EMBL" id="KAF7816635.1"/>
    </source>
</evidence>
<sequence>MMSQPSQNSKMMSPSNAKQVGDTTYTKIFVGGLAWETRRDTLTHYFEQFGEILEAVVITDRYTARSKGYGFVTFKDPDSAIRACRNPYPVIDGRRANCNLAAHGAHRFNPSSTVVGREKFSSTTSWSMPMVPIQFQGTPSYYNQQIPHYAFPYAPYRYPDYPPPQEVYPMNYYNGYGGEQVGIRWGSGIYHPFYGVGQFVPAAYVKKAQYYPHMPSQQSSGISQPISAPPSISTSGLVSGTVGAAAAGMVGGSPDRKS</sequence>
<feature type="domain" description="RRM" evidence="3">
    <location>
        <begin position="26"/>
        <end position="103"/>
    </location>
</feature>
<gene>
    <name evidence="4" type="ORF">G2W53_030604</name>
</gene>
<keyword evidence="5" id="KW-1185">Reference proteome</keyword>
<dbReference type="AlphaFoldDB" id="A0A834WAY0"/>
<name>A0A834WAY0_9FABA</name>
<evidence type="ECO:0000313" key="5">
    <source>
        <dbReference type="Proteomes" id="UP000634136"/>
    </source>
</evidence>
<dbReference type="Gene3D" id="3.30.70.330">
    <property type="match status" value="1"/>
</dbReference>
<dbReference type="CDD" id="cd12384">
    <property type="entry name" value="RRM_RBM24_RBM38_like"/>
    <property type="match status" value="1"/>
</dbReference>
<evidence type="ECO:0000259" key="3">
    <source>
        <dbReference type="PROSITE" id="PS50102"/>
    </source>
</evidence>
<comment type="caution">
    <text evidence="4">The sequence shown here is derived from an EMBL/GenBank/DDBJ whole genome shotgun (WGS) entry which is preliminary data.</text>
</comment>
<accession>A0A834WAY0</accession>
<dbReference type="EMBL" id="JAAIUW010000009">
    <property type="protein sequence ID" value="KAF7816635.1"/>
    <property type="molecule type" value="Genomic_DNA"/>
</dbReference>
<proteinExistence type="predicted"/>
<keyword evidence="1 2" id="KW-0694">RNA-binding</keyword>
<dbReference type="PROSITE" id="PS50102">
    <property type="entry name" value="RRM"/>
    <property type="match status" value="1"/>
</dbReference>
<dbReference type="SUPFAM" id="SSF54928">
    <property type="entry name" value="RNA-binding domain, RBD"/>
    <property type="match status" value="1"/>
</dbReference>
<dbReference type="InterPro" id="IPR035979">
    <property type="entry name" value="RBD_domain_sf"/>
</dbReference>
<dbReference type="InterPro" id="IPR000504">
    <property type="entry name" value="RRM_dom"/>
</dbReference>
<dbReference type="GO" id="GO:0003723">
    <property type="term" value="F:RNA binding"/>
    <property type="evidence" value="ECO:0007669"/>
    <property type="project" value="UniProtKB-UniRule"/>
</dbReference>
<dbReference type="SMART" id="SM00360">
    <property type="entry name" value="RRM"/>
    <property type="match status" value="1"/>
</dbReference>
<dbReference type="PANTHER" id="PTHR11176:SF55">
    <property type="entry name" value="RNA-BINDING (RRM_RBD_RNP MOTIF) FAMILY PROTEIN"/>
    <property type="match status" value="1"/>
</dbReference>
<dbReference type="PANTHER" id="PTHR11176">
    <property type="entry name" value="BOULE-RELATED"/>
    <property type="match status" value="1"/>
</dbReference>
<dbReference type="InterPro" id="IPR012677">
    <property type="entry name" value="Nucleotide-bd_a/b_plait_sf"/>
</dbReference>
<organism evidence="4 5">
    <name type="scientific">Senna tora</name>
    <dbReference type="NCBI Taxonomy" id="362788"/>
    <lineage>
        <taxon>Eukaryota</taxon>
        <taxon>Viridiplantae</taxon>
        <taxon>Streptophyta</taxon>
        <taxon>Embryophyta</taxon>
        <taxon>Tracheophyta</taxon>
        <taxon>Spermatophyta</taxon>
        <taxon>Magnoliopsida</taxon>
        <taxon>eudicotyledons</taxon>
        <taxon>Gunneridae</taxon>
        <taxon>Pentapetalae</taxon>
        <taxon>rosids</taxon>
        <taxon>fabids</taxon>
        <taxon>Fabales</taxon>
        <taxon>Fabaceae</taxon>
        <taxon>Caesalpinioideae</taxon>
        <taxon>Cassia clade</taxon>
        <taxon>Senna</taxon>
    </lineage>
</organism>
<protein>
    <submittedName>
        <fullName evidence="4">RNA-binding protein 38-like</fullName>
    </submittedName>
</protein>
<evidence type="ECO:0000256" key="2">
    <source>
        <dbReference type="PROSITE-ProRule" id="PRU00176"/>
    </source>
</evidence>
<dbReference type="Pfam" id="PF00076">
    <property type="entry name" value="RRM_1"/>
    <property type="match status" value="1"/>
</dbReference>
<dbReference type="OrthoDB" id="439808at2759"/>
<evidence type="ECO:0000256" key="1">
    <source>
        <dbReference type="ARBA" id="ARBA00022884"/>
    </source>
</evidence>
<dbReference type="Proteomes" id="UP000634136">
    <property type="component" value="Unassembled WGS sequence"/>
</dbReference>